<organism evidence="3 4">
    <name type="scientific">Aquabacterium commune</name>
    <dbReference type="NCBI Taxonomy" id="70586"/>
    <lineage>
        <taxon>Bacteria</taxon>
        <taxon>Pseudomonadati</taxon>
        <taxon>Pseudomonadota</taxon>
        <taxon>Betaproteobacteria</taxon>
        <taxon>Burkholderiales</taxon>
        <taxon>Aquabacterium</taxon>
    </lineage>
</organism>
<dbReference type="Pfam" id="PF11860">
    <property type="entry name" value="Muramidase"/>
    <property type="match status" value="1"/>
</dbReference>
<gene>
    <name evidence="3" type="ORF">EV672_10618</name>
</gene>
<evidence type="ECO:0000259" key="2">
    <source>
        <dbReference type="PROSITE" id="PS51782"/>
    </source>
</evidence>
<evidence type="ECO:0000313" key="4">
    <source>
        <dbReference type="Proteomes" id="UP000294593"/>
    </source>
</evidence>
<protein>
    <submittedName>
        <fullName evidence="3">LysM domain-containing protein</fullName>
    </submittedName>
</protein>
<comment type="caution">
    <text evidence="3">The sequence shown here is derived from an EMBL/GenBank/DDBJ whole genome shotgun (WGS) entry which is preliminary data.</text>
</comment>
<dbReference type="InterPro" id="IPR036779">
    <property type="entry name" value="LysM_dom_sf"/>
</dbReference>
<dbReference type="CDD" id="cd00118">
    <property type="entry name" value="LysM"/>
    <property type="match status" value="1"/>
</dbReference>
<evidence type="ECO:0000313" key="3">
    <source>
        <dbReference type="EMBL" id="TDP82064.1"/>
    </source>
</evidence>
<reference evidence="3 4" key="1">
    <citation type="submission" date="2019-03" db="EMBL/GenBank/DDBJ databases">
        <title>Genomic Encyclopedia of Type Strains, Phase IV (KMG-IV): sequencing the most valuable type-strain genomes for metagenomic binning, comparative biology and taxonomic classification.</title>
        <authorList>
            <person name="Goeker M."/>
        </authorList>
    </citation>
    <scope>NUCLEOTIDE SEQUENCE [LARGE SCALE GENOMIC DNA]</scope>
    <source>
        <strain evidence="3 4">DSM 11901</strain>
    </source>
</reference>
<dbReference type="SUPFAM" id="SSF54106">
    <property type="entry name" value="LysM domain"/>
    <property type="match status" value="1"/>
</dbReference>
<dbReference type="AlphaFoldDB" id="A0A4R6R872"/>
<evidence type="ECO:0000256" key="1">
    <source>
        <dbReference type="SAM" id="MobiDB-lite"/>
    </source>
</evidence>
<accession>A0A4R6R872</accession>
<dbReference type="Gene3D" id="3.10.350.10">
    <property type="entry name" value="LysM domain"/>
    <property type="match status" value="1"/>
</dbReference>
<dbReference type="RefSeq" id="WP_243738639.1">
    <property type="nucleotide sequence ID" value="NZ_SNXW01000006.1"/>
</dbReference>
<dbReference type="EMBL" id="SNXW01000006">
    <property type="protein sequence ID" value="TDP82064.1"/>
    <property type="molecule type" value="Genomic_DNA"/>
</dbReference>
<feature type="region of interest" description="Disordered" evidence="1">
    <location>
        <begin position="165"/>
        <end position="206"/>
    </location>
</feature>
<keyword evidence="4" id="KW-1185">Reference proteome</keyword>
<feature type="domain" description="LysM" evidence="2">
    <location>
        <begin position="19"/>
        <end position="63"/>
    </location>
</feature>
<dbReference type="Pfam" id="PF01476">
    <property type="entry name" value="LysM"/>
    <property type="match status" value="1"/>
</dbReference>
<dbReference type="InterPro" id="IPR024408">
    <property type="entry name" value="Muramidase"/>
</dbReference>
<feature type="compositionally biased region" description="Polar residues" evidence="1">
    <location>
        <begin position="193"/>
        <end position="202"/>
    </location>
</feature>
<dbReference type="Proteomes" id="UP000294593">
    <property type="component" value="Unassembled WGS sequence"/>
</dbReference>
<sequence>MTMTNEEKGVQRAATKLADPYRTRPGDTLSSIARRSGASMADLQRWNGLRDANKIQVGQVLYLSELSAFGVSVAFLDALRHPIANLTYKLEVDGHRVMGKTSADGQVPTQITQSARSQVDVWVQDAQRQWQKLASTASGYGHKLITLVSGAIVVPTTLQEVSADAAKAPLKPRETTATASNQAKPPVKPTGAPSKNNPTVTAKQVKGPQGLPTIVIGVDLPKGLIDHFDCFEGGDITEEDWTDVAAELKCEVEVLKAIAKVESGGRSAFWRLMDGQGGHVPAILYERHYFSRLSARAHDKDHPDISWPVGYRTSKRLGKEDKKMHDGKVDDDDIYASYATSYLRLINAYRLDPDAALKSCSWGKFQIMGANHELCDEPSLKKFVNKMCTSNAAQIKLLAGFIRNKPRAWKDPKNKKLGKEISLWDAVKTKNWRAMAFNYNGPAYETYHYHTKLENAYEQYKKAREAKKA</sequence>
<proteinExistence type="predicted"/>
<dbReference type="SMART" id="SM00257">
    <property type="entry name" value="LysM"/>
    <property type="match status" value="1"/>
</dbReference>
<dbReference type="InterPro" id="IPR018392">
    <property type="entry name" value="LysM"/>
</dbReference>
<name>A0A4R6R872_9BURK</name>
<dbReference type="PROSITE" id="PS51782">
    <property type="entry name" value="LYSM"/>
    <property type="match status" value="1"/>
</dbReference>